<name>A0A926HY71_9FIRM</name>
<evidence type="ECO:0000313" key="6">
    <source>
        <dbReference type="Proteomes" id="UP000657006"/>
    </source>
</evidence>
<evidence type="ECO:0000256" key="2">
    <source>
        <dbReference type="ARBA" id="ARBA00023125"/>
    </source>
</evidence>
<keyword evidence="2" id="KW-0238">DNA-binding</keyword>
<dbReference type="Proteomes" id="UP000657006">
    <property type="component" value="Unassembled WGS sequence"/>
</dbReference>
<evidence type="ECO:0000256" key="3">
    <source>
        <dbReference type="ARBA" id="ARBA00023163"/>
    </source>
</evidence>
<dbReference type="PRINTS" id="PR00032">
    <property type="entry name" value="HTHARAC"/>
</dbReference>
<organism evidence="5 6">
    <name type="scientific">Bianquea renquensis</name>
    <dbReference type="NCBI Taxonomy" id="2763661"/>
    <lineage>
        <taxon>Bacteria</taxon>
        <taxon>Bacillati</taxon>
        <taxon>Bacillota</taxon>
        <taxon>Clostridia</taxon>
        <taxon>Eubacteriales</taxon>
        <taxon>Bianqueaceae</taxon>
        <taxon>Bianquea</taxon>
    </lineage>
</organism>
<dbReference type="GO" id="GO:0043565">
    <property type="term" value="F:sequence-specific DNA binding"/>
    <property type="evidence" value="ECO:0007669"/>
    <property type="project" value="InterPro"/>
</dbReference>
<dbReference type="Pfam" id="PF12833">
    <property type="entry name" value="HTH_18"/>
    <property type="match status" value="1"/>
</dbReference>
<dbReference type="InterPro" id="IPR013096">
    <property type="entry name" value="Cupin_2"/>
</dbReference>
<evidence type="ECO:0000259" key="4">
    <source>
        <dbReference type="PROSITE" id="PS01124"/>
    </source>
</evidence>
<dbReference type="InterPro" id="IPR020449">
    <property type="entry name" value="Tscrpt_reg_AraC-type_HTH"/>
</dbReference>
<protein>
    <submittedName>
        <fullName evidence="5">Helix-turn-helix transcriptional regulator</fullName>
    </submittedName>
</protein>
<evidence type="ECO:0000256" key="1">
    <source>
        <dbReference type="ARBA" id="ARBA00023015"/>
    </source>
</evidence>
<dbReference type="InterPro" id="IPR018062">
    <property type="entry name" value="HTH_AraC-typ_CS"/>
</dbReference>
<dbReference type="SUPFAM" id="SSF51182">
    <property type="entry name" value="RmlC-like cupins"/>
    <property type="match status" value="1"/>
</dbReference>
<dbReference type="PROSITE" id="PS00041">
    <property type="entry name" value="HTH_ARAC_FAMILY_1"/>
    <property type="match status" value="1"/>
</dbReference>
<dbReference type="InterPro" id="IPR014710">
    <property type="entry name" value="RmlC-like_jellyroll"/>
</dbReference>
<dbReference type="PANTHER" id="PTHR43280:SF28">
    <property type="entry name" value="HTH-TYPE TRANSCRIPTIONAL ACTIVATOR RHAS"/>
    <property type="match status" value="1"/>
</dbReference>
<dbReference type="InterPro" id="IPR011051">
    <property type="entry name" value="RmlC_Cupin_sf"/>
</dbReference>
<feature type="domain" description="HTH araC/xylS-type" evidence="4">
    <location>
        <begin position="193"/>
        <end position="291"/>
    </location>
</feature>
<keyword evidence="6" id="KW-1185">Reference proteome</keyword>
<dbReference type="AlphaFoldDB" id="A0A926HY71"/>
<dbReference type="Gene3D" id="2.60.120.10">
    <property type="entry name" value="Jelly Rolls"/>
    <property type="match status" value="1"/>
</dbReference>
<accession>A0A926HY71</accession>
<dbReference type="PROSITE" id="PS01124">
    <property type="entry name" value="HTH_ARAC_FAMILY_2"/>
    <property type="match status" value="1"/>
</dbReference>
<dbReference type="PANTHER" id="PTHR43280">
    <property type="entry name" value="ARAC-FAMILY TRANSCRIPTIONAL REGULATOR"/>
    <property type="match status" value="1"/>
</dbReference>
<dbReference type="SUPFAM" id="SSF46689">
    <property type="entry name" value="Homeodomain-like"/>
    <property type="match status" value="2"/>
</dbReference>
<keyword evidence="1" id="KW-0805">Transcription regulation</keyword>
<dbReference type="SMART" id="SM00342">
    <property type="entry name" value="HTH_ARAC"/>
    <property type="match status" value="1"/>
</dbReference>
<keyword evidence="3" id="KW-0804">Transcription</keyword>
<dbReference type="RefSeq" id="WP_177714203.1">
    <property type="nucleotide sequence ID" value="NZ_JACRSQ010000024.1"/>
</dbReference>
<comment type="caution">
    <text evidence="5">The sequence shown here is derived from an EMBL/GenBank/DDBJ whole genome shotgun (WGS) entry which is preliminary data.</text>
</comment>
<reference evidence="5" key="1">
    <citation type="submission" date="2020-08" db="EMBL/GenBank/DDBJ databases">
        <title>Genome public.</title>
        <authorList>
            <person name="Liu C."/>
            <person name="Sun Q."/>
        </authorList>
    </citation>
    <scope>NUCLEOTIDE SEQUENCE</scope>
    <source>
        <strain evidence="5">NSJ-32</strain>
    </source>
</reference>
<dbReference type="Pfam" id="PF07883">
    <property type="entry name" value="Cupin_2"/>
    <property type="match status" value="1"/>
</dbReference>
<dbReference type="Gene3D" id="1.10.10.60">
    <property type="entry name" value="Homeodomain-like"/>
    <property type="match status" value="2"/>
</dbReference>
<gene>
    <name evidence="5" type="ORF">H8730_13375</name>
</gene>
<dbReference type="GO" id="GO:0003700">
    <property type="term" value="F:DNA-binding transcription factor activity"/>
    <property type="evidence" value="ECO:0007669"/>
    <property type="project" value="InterPro"/>
</dbReference>
<dbReference type="InterPro" id="IPR009057">
    <property type="entry name" value="Homeodomain-like_sf"/>
</dbReference>
<dbReference type="EMBL" id="JACRSQ010000024">
    <property type="protein sequence ID" value="MBC8544532.1"/>
    <property type="molecule type" value="Genomic_DNA"/>
</dbReference>
<evidence type="ECO:0000313" key="5">
    <source>
        <dbReference type="EMBL" id="MBC8544532.1"/>
    </source>
</evidence>
<sequence>MADLDGHVWTSQQINHDRIGGFHINSAVLTVNHVPEHSHDFEELVCILDGRGEQTINGKSFEIKTGDVFVIQGQDRHGFANLDHVHIVNLGYQRRYLEQMEDMFLTIPGFSPMFYVAPRHRNLLAFESRLNLKPMELSNLSLMIDQFKQEFARKRAFSEAMLQVCFYQIVVFLADQYSQEPSDAPRGRFLALAPVLRYIEVQYMHPITLDELTKQAGMSTNQFLRAFNDLVQTSPIDYVIRVRIQKACELLERGDQTITDIAYDVGFRDSNYFSRIFKKITGCAPGEYRKKVKSC</sequence>
<proteinExistence type="predicted"/>
<dbReference type="InterPro" id="IPR018060">
    <property type="entry name" value="HTH_AraC"/>
</dbReference>